<proteinExistence type="inferred from homology"/>
<dbReference type="AlphaFoldDB" id="A0A4P9Z3H4"/>
<sequence length="174" mass="19407">MADCTIVIAVPLFDSFIFPFLRRRGLRLGPITRITIGFTIVTIGFVYASVLGRILYNSGPYYDYAHIKNPDGDLQNDLSIWWQFPPYIAIAISEIFASATGLEFAYKRASPELKSIVMSLFLLTNCGGSLIGLALATLSADPYIVILLAVETSIMAVFTVIFYFCFRHLDNEEV</sequence>
<evidence type="ECO:0000256" key="3">
    <source>
        <dbReference type="ARBA" id="ARBA00022692"/>
    </source>
</evidence>
<feature type="transmembrane region" description="Helical" evidence="6">
    <location>
        <begin position="6"/>
        <end position="22"/>
    </location>
</feature>
<dbReference type="InterPro" id="IPR000109">
    <property type="entry name" value="POT_fam"/>
</dbReference>
<keyword evidence="8" id="KW-1185">Reference proteome</keyword>
<evidence type="ECO:0000256" key="6">
    <source>
        <dbReference type="SAM" id="Phobius"/>
    </source>
</evidence>
<protein>
    <recommendedName>
        <fullName evidence="9">POT family-domain-containing protein</fullName>
    </recommendedName>
</protein>
<reference evidence="8" key="1">
    <citation type="journal article" date="2018" name="Nat. Microbiol.">
        <title>Leveraging single-cell genomics to expand the fungal tree of life.</title>
        <authorList>
            <person name="Ahrendt S.R."/>
            <person name="Quandt C.A."/>
            <person name="Ciobanu D."/>
            <person name="Clum A."/>
            <person name="Salamov A."/>
            <person name="Andreopoulos B."/>
            <person name="Cheng J.F."/>
            <person name="Woyke T."/>
            <person name="Pelin A."/>
            <person name="Henrissat B."/>
            <person name="Reynolds N.K."/>
            <person name="Benny G.L."/>
            <person name="Smith M.E."/>
            <person name="James T.Y."/>
            <person name="Grigoriev I.V."/>
        </authorList>
    </citation>
    <scope>NUCLEOTIDE SEQUENCE [LARGE SCALE GENOMIC DNA]</scope>
    <source>
        <strain evidence="8">Benny S71-1</strain>
    </source>
</reference>
<dbReference type="Pfam" id="PF00854">
    <property type="entry name" value="PTR2"/>
    <property type="match status" value="1"/>
</dbReference>
<evidence type="ECO:0008006" key="9">
    <source>
        <dbReference type="Google" id="ProtNLM"/>
    </source>
</evidence>
<gene>
    <name evidence="7" type="ORF">SYNPS1DRAFT_27753</name>
</gene>
<dbReference type="Gene3D" id="1.20.1250.20">
    <property type="entry name" value="MFS general substrate transporter like domains"/>
    <property type="match status" value="1"/>
</dbReference>
<feature type="transmembrane region" description="Helical" evidence="6">
    <location>
        <begin position="84"/>
        <end position="104"/>
    </location>
</feature>
<accession>A0A4P9Z3H4</accession>
<evidence type="ECO:0000256" key="1">
    <source>
        <dbReference type="ARBA" id="ARBA00004141"/>
    </source>
</evidence>
<evidence type="ECO:0000313" key="7">
    <source>
        <dbReference type="EMBL" id="RKP26562.1"/>
    </source>
</evidence>
<dbReference type="PANTHER" id="PTHR11654">
    <property type="entry name" value="OLIGOPEPTIDE TRANSPORTER-RELATED"/>
    <property type="match status" value="1"/>
</dbReference>
<evidence type="ECO:0000256" key="4">
    <source>
        <dbReference type="ARBA" id="ARBA00022989"/>
    </source>
</evidence>
<keyword evidence="4 6" id="KW-1133">Transmembrane helix</keyword>
<dbReference type="OrthoDB" id="8904098at2759"/>
<feature type="transmembrane region" description="Helical" evidence="6">
    <location>
        <begin position="143"/>
        <end position="166"/>
    </location>
</feature>
<dbReference type="InterPro" id="IPR036259">
    <property type="entry name" value="MFS_trans_sf"/>
</dbReference>
<evidence type="ECO:0000256" key="2">
    <source>
        <dbReference type="ARBA" id="ARBA00005982"/>
    </source>
</evidence>
<dbReference type="SUPFAM" id="SSF103473">
    <property type="entry name" value="MFS general substrate transporter"/>
    <property type="match status" value="1"/>
</dbReference>
<keyword evidence="5 6" id="KW-0472">Membrane</keyword>
<keyword evidence="3 6" id="KW-0812">Transmembrane</keyword>
<evidence type="ECO:0000256" key="5">
    <source>
        <dbReference type="ARBA" id="ARBA00023136"/>
    </source>
</evidence>
<feature type="transmembrane region" description="Helical" evidence="6">
    <location>
        <begin position="34"/>
        <end position="56"/>
    </location>
</feature>
<dbReference type="GO" id="GO:0022857">
    <property type="term" value="F:transmembrane transporter activity"/>
    <property type="evidence" value="ECO:0007669"/>
    <property type="project" value="InterPro"/>
</dbReference>
<dbReference type="EMBL" id="KZ989390">
    <property type="protein sequence ID" value="RKP26562.1"/>
    <property type="molecule type" value="Genomic_DNA"/>
</dbReference>
<organism evidence="7 8">
    <name type="scientific">Syncephalis pseudoplumigaleata</name>
    <dbReference type="NCBI Taxonomy" id="1712513"/>
    <lineage>
        <taxon>Eukaryota</taxon>
        <taxon>Fungi</taxon>
        <taxon>Fungi incertae sedis</taxon>
        <taxon>Zoopagomycota</taxon>
        <taxon>Zoopagomycotina</taxon>
        <taxon>Zoopagomycetes</taxon>
        <taxon>Zoopagales</taxon>
        <taxon>Piptocephalidaceae</taxon>
        <taxon>Syncephalis</taxon>
    </lineage>
</organism>
<name>A0A4P9Z3H4_9FUNG</name>
<comment type="subcellular location">
    <subcellularLocation>
        <location evidence="1">Membrane</location>
        <topology evidence="1">Multi-pass membrane protein</topology>
    </subcellularLocation>
</comment>
<comment type="similarity">
    <text evidence="2">Belongs to the major facilitator superfamily. Proton-dependent oligopeptide transporter (POT/PTR) (TC 2.A.17) family.</text>
</comment>
<dbReference type="Proteomes" id="UP000278143">
    <property type="component" value="Unassembled WGS sequence"/>
</dbReference>
<evidence type="ECO:0000313" key="8">
    <source>
        <dbReference type="Proteomes" id="UP000278143"/>
    </source>
</evidence>
<feature type="transmembrane region" description="Helical" evidence="6">
    <location>
        <begin position="116"/>
        <end position="137"/>
    </location>
</feature>
<dbReference type="GO" id="GO:0016020">
    <property type="term" value="C:membrane"/>
    <property type="evidence" value="ECO:0007669"/>
    <property type="project" value="UniProtKB-SubCell"/>
</dbReference>